<gene>
    <name evidence="2" type="ORF">PG994_014741</name>
</gene>
<organism evidence="2 3">
    <name type="scientific">Apiospora phragmitis</name>
    <dbReference type="NCBI Taxonomy" id="2905665"/>
    <lineage>
        <taxon>Eukaryota</taxon>
        <taxon>Fungi</taxon>
        <taxon>Dikarya</taxon>
        <taxon>Ascomycota</taxon>
        <taxon>Pezizomycotina</taxon>
        <taxon>Sordariomycetes</taxon>
        <taxon>Xylariomycetidae</taxon>
        <taxon>Amphisphaeriales</taxon>
        <taxon>Apiosporaceae</taxon>
        <taxon>Apiospora</taxon>
    </lineage>
</organism>
<dbReference type="EMBL" id="JAQQWL010000016">
    <property type="protein sequence ID" value="KAK8037974.1"/>
    <property type="molecule type" value="Genomic_DNA"/>
</dbReference>
<comment type="caution">
    <text evidence="2">The sequence shown here is derived from an EMBL/GenBank/DDBJ whole genome shotgun (WGS) entry which is preliminary data.</text>
</comment>
<feature type="region of interest" description="Disordered" evidence="1">
    <location>
        <begin position="56"/>
        <end position="84"/>
    </location>
</feature>
<protein>
    <submittedName>
        <fullName evidence="2">NAD dependent epimerase dehydratase family</fullName>
    </submittedName>
</protein>
<sequence>MKMQQISPVEARDKSYQEDTYQARETSKPRGVLSVPATFAPFAGCVSAQDPSLARTGLGSTTSLGASGGPDRRGGPGNGGVGPRCTWRIWPRSTGSCSRRCWSATDEKLPTGKRGILFSGNGRQTWRKGTQGVTDACYAAGRIQDNIVKSVGLEEGAAAFSEYLGVDGPNAVELGYCGDPRIVSSVARSLGWKLMKGYKEARRQGFSDGDDSFLG</sequence>
<evidence type="ECO:0000313" key="3">
    <source>
        <dbReference type="Proteomes" id="UP001480595"/>
    </source>
</evidence>
<reference evidence="2 3" key="1">
    <citation type="submission" date="2023-01" db="EMBL/GenBank/DDBJ databases">
        <title>Analysis of 21 Apiospora genomes using comparative genomics revels a genus with tremendous synthesis potential of carbohydrate active enzymes and secondary metabolites.</title>
        <authorList>
            <person name="Sorensen T."/>
        </authorList>
    </citation>
    <scope>NUCLEOTIDE SEQUENCE [LARGE SCALE GENOMIC DNA]</scope>
    <source>
        <strain evidence="2 3">CBS 135458</strain>
    </source>
</reference>
<dbReference type="Proteomes" id="UP001480595">
    <property type="component" value="Unassembled WGS sequence"/>
</dbReference>
<evidence type="ECO:0000313" key="2">
    <source>
        <dbReference type="EMBL" id="KAK8037974.1"/>
    </source>
</evidence>
<feature type="compositionally biased region" description="Basic and acidic residues" evidence="1">
    <location>
        <begin position="10"/>
        <end position="28"/>
    </location>
</feature>
<accession>A0ABR1SUI9</accession>
<dbReference type="RefSeq" id="XP_066707826.1">
    <property type="nucleotide sequence ID" value="XM_066866150.1"/>
</dbReference>
<name>A0ABR1SUI9_9PEZI</name>
<feature type="compositionally biased region" description="Low complexity" evidence="1">
    <location>
        <begin position="56"/>
        <end position="65"/>
    </location>
</feature>
<dbReference type="GeneID" id="92099213"/>
<evidence type="ECO:0000256" key="1">
    <source>
        <dbReference type="SAM" id="MobiDB-lite"/>
    </source>
</evidence>
<feature type="region of interest" description="Disordered" evidence="1">
    <location>
        <begin position="1"/>
        <end position="30"/>
    </location>
</feature>
<keyword evidence="3" id="KW-1185">Reference proteome</keyword>
<proteinExistence type="predicted"/>